<feature type="compositionally biased region" description="Low complexity" evidence="4">
    <location>
        <begin position="28"/>
        <end position="37"/>
    </location>
</feature>
<gene>
    <name evidence="6" type="primary">LOC113218039</name>
</gene>
<dbReference type="PANTHER" id="PTHR15367:SF2">
    <property type="entry name" value="DNA-DIRECTED RNA POLYMERASE III SUBUNIT"/>
    <property type="match status" value="1"/>
</dbReference>
<feature type="compositionally biased region" description="Basic residues" evidence="4">
    <location>
        <begin position="133"/>
        <end position="144"/>
    </location>
</feature>
<sequence>MAGRGRGRGGGPSFNREISERMGIAPGSSETPVESVLEPPPLFPPLESRPVPLELGVEGEYLLALKRDFVGYFHDSPSFIQNVVVKSDNIQRYSDRYQNATLSLKTVADIVRDWSHFPTELRDNVKPQKIKRKLKGSTRRAKIPKKTEDITNRLEELEKREEEGSDAEGETEGKETEGAKDENKENKDADSDAEEVEEEDVDEEMDDGTDYINNYFDNGEEYLDEEDDNLEDGPVY</sequence>
<feature type="compositionally biased region" description="Acidic residues" evidence="4">
    <location>
        <begin position="218"/>
        <end position="236"/>
    </location>
</feature>
<evidence type="ECO:0000256" key="3">
    <source>
        <dbReference type="ARBA" id="ARBA00023242"/>
    </source>
</evidence>
<name>A0A6J1TME7_FRAOC</name>
<proteinExistence type="inferred from homology"/>
<dbReference type="GeneID" id="113218039"/>
<dbReference type="GO" id="GO:0005666">
    <property type="term" value="C:RNA polymerase III complex"/>
    <property type="evidence" value="ECO:0007669"/>
    <property type="project" value="UniProtKB-UniRule"/>
</dbReference>
<feature type="region of interest" description="Disordered" evidence="4">
    <location>
        <begin position="1"/>
        <end position="42"/>
    </location>
</feature>
<dbReference type="InterPro" id="IPR024661">
    <property type="entry name" value="RNA_pol_III_Rpc31"/>
</dbReference>
<keyword evidence="3" id="KW-0539">Nucleus</keyword>
<protein>
    <submittedName>
        <fullName evidence="6">DNA-directed RNA polymerase III subunit RPC7-like</fullName>
    </submittedName>
</protein>
<feature type="region of interest" description="Disordered" evidence="4">
    <location>
        <begin position="133"/>
        <end position="236"/>
    </location>
</feature>
<keyword evidence="5" id="KW-1185">Reference proteome</keyword>
<feature type="compositionally biased region" description="Basic and acidic residues" evidence="4">
    <location>
        <begin position="145"/>
        <end position="162"/>
    </location>
</feature>
<dbReference type="RefSeq" id="XP_026293972.1">
    <property type="nucleotide sequence ID" value="XM_026438187.2"/>
</dbReference>
<dbReference type="OrthoDB" id="66964at2759"/>
<reference evidence="6" key="1">
    <citation type="submission" date="2025-08" db="UniProtKB">
        <authorList>
            <consortium name="RefSeq"/>
        </authorList>
    </citation>
    <scope>IDENTIFICATION</scope>
    <source>
        <tissue evidence="6">Whole organism</tissue>
    </source>
</reference>
<evidence type="ECO:0000256" key="2">
    <source>
        <dbReference type="ARBA" id="ARBA00008352"/>
    </source>
</evidence>
<organism evidence="5 6">
    <name type="scientific">Frankliniella occidentalis</name>
    <name type="common">Western flower thrips</name>
    <name type="synonym">Euthrips occidentalis</name>
    <dbReference type="NCBI Taxonomy" id="133901"/>
    <lineage>
        <taxon>Eukaryota</taxon>
        <taxon>Metazoa</taxon>
        <taxon>Ecdysozoa</taxon>
        <taxon>Arthropoda</taxon>
        <taxon>Hexapoda</taxon>
        <taxon>Insecta</taxon>
        <taxon>Pterygota</taxon>
        <taxon>Neoptera</taxon>
        <taxon>Paraneoptera</taxon>
        <taxon>Thysanoptera</taxon>
        <taxon>Terebrantia</taxon>
        <taxon>Thripoidea</taxon>
        <taxon>Thripidae</taxon>
        <taxon>Frankliniella</taxon>
    </lineage>
</organism>
<feature type="compositionally biased region" description="Acidic residues" evidence="4">
    <location>
        <begin position="191"/>
        <end position="209"/>
    </location>
</feature>
<evidence type="ECO:0000256" key="1">
    <source>
        <dbReference type="ARBA" id="ARBA00004123"/>
    </source>
</evidence>
<evidence type="ECO:0000313" key="5">
    <source>
        <dbReference type="Proteomes" id="UP000504606"/>
    </source>
</evidence>
<dbReference type="PANTHER" id="PTHR15367">
    <property type="entry name" value="DNA-DIRECTED RNA POLYMERASE III"/>
    <property type="match status" value="1"/>
</dbReference>
<evidence type="ECO:0000313" key="6">
    <source>
        <dbReference type="RefSeq" id="XP_026293972.1"/>
    </source>
</evidence>
<feature type="compositionally biased region" description="Basic and acidic residues" evidence="4">
    <location>
        <begin position="171"/>
        <end position="190"/>
    </location>
</feature>
<dbReference type="Pfam" id="PF11705">
    <property type="entry name" value="RNA_pol_3_Rpc31"/>
    <property type="match status" value="1"/>
</dbReference>
<dbReference type="KEGG" id="foc:113218039"/>
<dbReference type="CTD" id="10622"/>
<dbReference type="GO" id="GO:0006383">
    <property type="term" value="P:transcription by RNA polymerase III"/>
    <property type="evidence" value="ECO:0007669"/>
    <property type="project" value="UniProtKB-UniRule"/>
</dbReference>
<comment type="subcellular location">
    <subcellularLocation>
        <location evidence="1">Nucleus</location>
    </subcellularLocation>
</comment>
<accession>A0A6J1TME7</accession>
<evidence type="ECO:0000256" key="4">
    <source>
        <dbReference type="SAM" id="MobiDB-lite"/>
    </source>
</evidence>
<dbReference type="Proteomes" id="UP000504606">
    <property type="component" value="Unplaced"/>
</dbReference>
<dbReference type="AlphaFoldDB" id="A0A6J1TME7"/>
<comment type="similarity">
    <text evidence="2">Belongs to the eukaryotic RPC7 RNA polymerase subunit family.</text>
</comment>